<evidence type="ECO:0008006" key="3">
    <source>
        <dbReference type="Google" id="ProtNLM"/>
    </source>
</evidence>
<reference evidence="1" key="1">
    <citation type="submission" date="2020-10" db="EMBL/GenBank/DDBJ databases">
        <authorList>
            <person name="Kikuchi T."/>
        </authorList>
    </citation>
    <scope>NUCLEOTIDE SEQUENCE</scope>
    <source>
        <strain evidence="1">NKZ352</strain>
    </source>
</reference>
<proteinExistence type="predicted"/>
<comment type="caution">
    <text evidence="1">The sequence shown here is derived from an EMBL/GenBank/DDBJ whole genome shotgun (WGS) entry which is preliminary data.</text>
</comment>
<accession>A0A8S1HGW9</accession>
<organism evidence="1 2">
    <name type="scientific">Caenorhabditis auriculariae</name>
    <dbReference type="NCBI Taxonomy" id="2777116"/>
    <lineage>
        <taxon>Eukaryota</taxon>
        <taxon>Metazoa</taxon>
        <taxon>Ecdysozoa</taxon>
        <taxon>Nematoda</taxon>
        <taxon>Chromadorea</taxon>
        <taxon>Rhabditida</taxon>
        <taxon>Rhabditina</taxon>
        <taxon>Rhabditomorpha</taxon>
        <taxon>Rhabditoidea</taxon>
        <taxon>Rhabditidae</taxon>
        <taxon>Peloderinae</taxon>
        <taxon>Caenorhabditis</taxon>
    </lineage>
</organism>
<gene>
    <name evidence="1" type="ORF">CAUJ_LOCUS10326</name>
</gene>
<sequence length="835" mass="96240">MNTGSSKFVYNLFEVLVKKSVIITTLKMELYAFNKEDDMLFVNDPRASRNRIEEDLLRLSMLDFFKATFKKGLDTPIRKYRTLEKSIYDGGRTIYTRSSEFAKSTKQTFTFEAKEVPQKIRSFCSTFDPTRFEAVLKVHSKFDILDRRLEKRVEIKEFIDCLSSFAFFMKKYIIVQDYLFFPRREPFPGQKILTYSTPGYSKRALVLEKKIFIQFDIIDEQEFFSENTLVWFLTQFMGVTQDSLKQMQFNNEVLWNASESVTGIYLKTMKYFGSRDERFFLCSGIKVVSLEAFKLKTASHVRRVQPEKLNFLKDGFLLVAESEEEMFPVEHLMIPGGQLCPQKVQTFEPYPPCYACEQIIQMSEFFDDYDLELEKELEAKEPEVFDEPELKTLNDSFSWGNSRVDRFWLDCKYFEPCDNLSVTFLHTTRMTLELRQKQKKLAREMSIQFKEAGIESDMDKDMKFTSTQDLGKSLELLVREKGRKMPCVVIFSAASQKPSLSCAIADLKVNQKAQLYLYEMDELASTSLVQFSRTLVRKINIACGGTIFKVTPSSYGDNEKFETLHNGETMVVAIQEQVNKKNDDEKIPFDFNTTGVAYTVGALENLGGFAFAQRANKKPDDSLLCDYFVRMIKFFYNKTQQLPCRIVIHHADFNDDTFDRDSFLNVIATALKNSNAMLSYNSLKKICPAVVFLIGSSYNLGLKLTAKKMNERFRIGTFGSTRQVLSGPGYSSFFVVVESENRNSVAPDLYLLSKHRGAVTEEDEKLMGMLTLLISFDQLNAVPSSDLNVVRAARTLSKFSATTIFSSAQKKNNVDWMSTNVTSHEMIGKKRPFWI</sequence>
<evidence type="ECO:0000313" key="1">
    <source>
        <dbReference type="EMBL" id="CAD6194407.1"/>
    </source>
</evidence>
<keyword evidence="2" id="KW-1185">Reference proteome</keyword>
<dbReference type="AlphaFoldDB" id="A0A8S1HGW9"/>
<dbReference type="Proteomes" id="UP000835052">
    <property type="component" value="Unassembled WGS sequence"/>
</dbReference>
<evidence type="ECO:0000313" key="2">
    <source>
        <dbReference type="Proteomes" id="UP000835052"/>
    </source>
</evidence>
<dbReference type="EMBL" id="CAJGYM010000044">
    <property type="protein sequence ID" value="CAD6194407.1"/>
    <property type="molecule type" value="Genomic_DNA"/>
</dbReference>
<name>A0A8S1HGW9_9PELO</name>
<protein>
    <recommendedName>
        <fullName evidence="3">Piwi domain-containing protein</fullName>
    </recommendedName>
</protein>